<protein>
    <recommendedName>
        <fullName evidence="4">Leucyl/phenylalanyl-tRNA--protein transferase</fullName>
        <ecNumber evidence="4">2.3.2.6</ecNumber>
    </recommendedName>
    <alternativeName>
        <fullName evidence="4">L/F-transferase</fullName>
    </alternativeName>
    <alternativeName>
        <fullName evidence="4">Leucyltransferase</fullName>
    </alternativeName>
    <alternativeName>
        <fullName evidence="4">Phenyalanyltransferase</fullName>
    </alternativeName>
</protein>
<dbReference type="NCBIfam" id="TIGR00667">
    <property type="entry name" value="aat"/>
    <property type="match status" value="1"/>
</dbReference>
<evidence type="ECO:0000313" key="5">
    <source>
        <dbReference type="EMBL" id="UYM07550.1"/>
    </source>
</evidence>
<dbReference type="GO" id="GO:0008914">
    <property type="term" value="F:leucyl-tRNA--protein transferase activity"/>
    <property type="evidence" value="ECO:0007669"/>
    <property type="project" value="UniProtKB-UniRule"/>
</dbReference>
<accession>A0AA46TM20</accession>
<dbReference type="InterPro" id="IPR042203">
    <property type="entry name" value="Leu/Phe-tRNA_Trfase_C"/>
</dbReference>
<keyword evidence="1 4" id="KW-0963">Cytoplasm</keyword>
<dbReference type="HAMAP" id="MF_00688">
    <property type="entry name" value="Leu_Phe_trans"/>
    <property type="match status" value="1"/>
</dbReference>
<dbReference type="SUPFAM" id="SSF55729">
    <property type="entry name" value="Acyl-CoA N-acyltransferases (Nat)"/>
    <property type="match status" value="1"/>
</dbReference>
<dbReference type="InterPro" id="IPR042221">
    <property type="entry name" value="Leu/Phe-tRNA_Trfase_N"/>
</dbReference>
<dbReference type="KEGG" id="sgrg:L0C25_10905"/>
<dbReference type="InterPro" id="IPR016181">
    <property type="entry name" value="Acyl_CoA_acyltransferase"/>
</dbReference>
<keyword evidence="3 4" id="KW-0012">Acyltransferase</keyword>
<dbReference type="PANTHER" id="PTHR30098">
    <property type="entry name" value="LEUCYL/PHENYLALANYL-TRNA--PROTEIN TRANSFERASE"/>
    <property type="match status" value="1"/>
</dbReference>
<proteinExistence type="inferred from homology"/>
<evidence type="ECO:0000256" key="1">
    <source>
        <dbReference type="ARBA" id="ARBA00022490"/>
    </source>
</evidence>
<reference evidence="5" key="1">
    <citation type="submission" date="2022-01" db="EMBL/GenBank/DDBJ databases">
        <title>Nocardioidaceae gen. sp. A5X3R13.</title>
        <authorList>
            <person name="Lopez Marin M.A."/>
            <person name="Uhlik O."/>
        </authorList>
    </citation>
    <scope>NUCLEOTIDE SEQUENCE</scope>
    <source>
        <strain evidence="5">A5X3R13</strain>
    </source>
</reference>
<organism evidence="5 6">
    <name type="scientific">Solicola gregarius</name>
    <dbReference type="NCBI Taxonomy" id="2908642"/>
    <lineage>
        <taxon>Bacteria</taxon>
        <taxon>Bacillati</taxon>
        <taxon>Actinomycetota</taxon>
        <taxon>Actinomycetes</taxon>
        <taxon>Propionibacteriales</taxon>
        <taxon>Nocardioidaceae</taxon>
        <taxon>Solicola</taxon>
    </lineage>
</organism>
<gene>
    <name evidence="4 5" type="primary">aat</name>
    <name evidence="5" type="ORF">L0C25_10905</name>
</gene>
<evidence type="ECO:0000256" key="3">
    <source>
        <dbReference type="ARBA" id="ARBA00023315"/>
    </source>
</evidence>
<keyword evidence="6" id="KW-1185">Reference proteome</keyword>
<dbReference type="AlphaFoldDB" id="A0AA46TM20"/>
<comment type="function">
    <text evidence="4">Functions in the N-end rule pathway of protein degradation where it conjugates Leu, Phe and, less efficiently, Met from aminoacyl-tRNAs to the N-termini of proteins containing an N-terminal arginine or lysine.</text>
</comment>
<keyword evidence="2 4" id="KW-0808">Transferase</keyword>
<evidence type="ECO:0000256" key="2">
    <source>
        <dbReference type="ARBA" id="ARBA00022679"/>
    </source>
</evidence>
<dbReference type="Gene3D" id="3.40.630.70">
    <property type="entry name" value="Leucyl/phenylalanyl-tRNA-protein transferase, C-terminal domain"/>
    <property type="match status" value="1"/>
</dbReference>
<sequence>MPPVFDLPPSRWTFDSATWPAEDCVAAGADLEPQTILNAYSRGAFPMPVEEIEPMLWWSPVTRGVLRVSDAHVSRSLRRSLNRFEITVDRSFGEVIDACGDPQRPGAWISESIRDAYVRLHDLGWAHSIEARTHDGVLAGGVYGIAIGGLFAGESMFHHVRDASKVALMGLVSLLDDEHAGERLIDVQWQTPHLSSLGVTEMPRNAYLEALPTVCSVPLPRAFATS</sequence>
<comment type="catalytic activity">
    <reaction evidence="4">
        <text>L-phenylalanyl-tRNA(Phe) + an N-terminal L-alpha-aminoacyl-[protein] = an N-terminal L-phenylalanyl-L-alpha-aminoacyl-[protein] + tRNA(Phe)</text>
        <dbReference type="Rhea" id="RHEA:43632"/>
        <dbReference type="Rhea" id="RHEA-COMP:9668"/>
        <dbReference type="Rhea" id="RHEA-COMP:9699"/>
        <dbReference type="Rhea" id="RHEA-COMP:10636"/>
        <dbReference type="Rhea" id="RHEA-COMP:10637"/>
        <dbReference type="ChEBI" id="CHEBI:78442"/>
        <dbReference type="ChEBI" id="CHEBI:78531"/>
        <dbReference type="ChEBI" id="CHEBI:78597"/>
        <dbReference type="ChEBI" id="CHEBI:83561"/>
        <dbReference type="EC" id="2.3.2.6"/>
    </reaction>
</comment>
<dbReference type="Proteomes" id="UP001164390">
    <property type="component" value="Chromosome"/>
</dbReference>
<evidence type="ECO:0000313" key="6">
    <source>
        <dbReference type="Proteomes" id="UP001164390"/>
    </source>
</evidence>
<dbReference type="InterPro" id="IPR004616">
    <property type="entry name" value="Leu/Phe-tRNA_Trfase"/>
</dbReference>
<dbReference type="Pfam" id="PF03588">
    <property type="entry name" value="Leu_Phe_trans"/>
    <property type="match status" value="1"/>
</dbReference>
<comment type="subcellular location">
    <subcellularLocation>
        <location evidence="4">Cytoplasm</location>
    </subcellularLocation>
</comment>
<dbReference type="GO" id="GO:0030163">
    <property type="term" value="P:protein catabolic process"/>
    <property type="evidence" value="ECO:0007669"/>
    <property type="project" value="UniProtKB-UniRule"/>
</dbReference>
<dbReference type="Gene3D" id="3.30.70.3550">
    <property type="entry name" value="Leucyl/phenylalanyl-tRNA-protein transferase, N-terminal domain"/>
    <property type="match status" value="1"/>
</dbReference>
<comment type="catalytic activity">
    <reaction evidence="4">
        <text>N-terminal L-arginyl-[protein] + L-leucyl-tRNA(Leu) = N-terminal L-leucyl-L-arginyl-[protein] + tRNA(Leu) + H(+)</text>
        <dbReference type="Rhea" id="RHEA:50416"/>
        <dbReference type="Rhea" id="RHEA-COMP:9613"/>
        <dbReference type="Rhea" id="RHEA-COMP:9622"/>
        <dbReference type="Rhea" id="RHEA-COMP:12672"/>
        <dbReference type="Rhea" id="RHEA-COMP:12673"/>
        <dbReference type="ChEBI" id="CHEBI:15378"/>
        <dbReference type="ChEBI" id="CHEBI:64719"/>
        <dbReference type="ChEBI" id="CHEBI:78442"/>
        <dbReference type="ChEBI" id="CHEBI:78494"/>
        <dbReference type="ChEBI" id="CHEBI:133044"/>
        <dbReference type="EC" id="2.3.2.6"/>
    </reaction>
</comment>
<name>A0AA46TM20_9ACTN</name>
<comment type="catalytic activity">
    <reaction evidence="4">
        <text>N-terminal L-lysyl-[protein] + L-leucyl-tRNA(Leu) = N-terminal L-leucyl-L-lysyl-[protein] + tRNA(Leu) + H(+)</text>
        <dbReference type="Rhea" id="RHEA:12340"/>
        <dbReference type="Rhea" id="RHEA-COMP:9613"/>
        <dbReference type="Rhea" id="RHEA-COMP:9622"/>
        <dbReference type="Rhea" id="RHEA-COMP:12670"/>
        <dbReference type="Rhea" id="RHEA-COMP:12671"/>
        <dbReference type="ChEBI" id="CHEBI:15378"/>
        <dbReference type="ChEBI" id="CHEBI:65249"/>
        <dbReference type="ChEBI" id="CHEBI:78442"/>
        <dbReference type="ChEBI" id="CHEBI:78494"/>
        <dbReference type="ChEBI" id="CHEBI:133043"/>
        <dbReference type="EC" id="2.3.2.6"/>
    </reaction>
</comment>
<evidence type="ECO:0000256" key="4">
    <source>
        <dbReference type="HAMAP-Rule" id="MF_00688"/>
    </source>
</evidence>
<dbReference type="EC" id="2.3.2.6" evidence="4"/>
<comment type="similarity">
    <text evidence="4">Belongs to the L/F-transferase family.</text>
</comment>
<dbReference type="PANTHER" id="PTHR30098:SF2">
    <property type="entry name" value="LEUCYL_PHENYLALANYL-TRNA--PROTEIN TRANSFERASE"/>
    <property type="match status" value="1"/>
</dbReference>
<dbReference type="EMBL" id="CP094970">
    <property type="protein sequence ID" value="UYM07550.1"/>
    <property type="molecule type" value="Genomic_DNA"/>
</dbReference>
<dbReference type="RefSeq" id="WP_271636526.1">
    <property type="nucleotide sequence ID" value="NZ_CP094970.1"/>
</dbReference>
<dbReference type="GO" id="GO:0005737">
    <property type="term" value="C:cytoplasm"/>
    <property type="evidence" value="ECO:0007669"/>
    <property type="project" value="UniProtKB-SubCell"/>
</dbReference>